<dbReference type="Proteomes" id="UP000635142">
    <property type="component" value="Unassembled WGS sequence"/>
</dbReference>
<dbReference type="InterPro" id="IPR017850">
    <property type="entry name" value="Alkaline_phosphatase_core_sf"/>
</dbReference>
<evidence type="ECO:0000259" key="3">
    <source>
        <dbReference type="Pfam" id="PF00884"/>
    </source>
</evidence>
<evidence type="ECO:0000313" key="5">
    <source>
        <dbReference type="Proteomes" id="UP000635142"/>
    </source>
</evidence>
<evidence type="ECO:0000313" key="4">
    <source>
        <dbReference type="EMBL" id="MBD3662838.1"/>
    </source>
</evidence>
<accession>A0A927D0J7</accession>
<proteinExistence type="predicted"/>
<dbReference type="RefSeq" id="WP_191073837.1">
    <property type="nucleotide sequence ID" value="NZ_JACTAG010000001.1"/>
</dbReference>
<dbReference type="GO" id="GO:0008484">
    <property type="term" value="F:sulfuric ester hydrolase activity"/>
    <property type="evidence" value="ECO:0007669"/>
    <property type="project" value="TreeGrafter"/>
</dbReference>
<evidence type="ECO:0000256" key="2">
    <source>
        <dbReference type="ARBA" id="ARBA00022801"/>
    </source>
</evidence>
<dbReference type="GO" id="GO:0046872">
    <property type="term" value="F:metal ion binding"/>
    <property type="evidence" value="ECO:0007669"/>
    <property type="project" value="UniProtKB-KW"/>
</dbReference>
<protein>
    <submittedName>
        <fullName evidence="4">Sulfatase-like hydrolase/transferase</fullName>
    </submittedName>
</protein>
<dbReference type="EMBL" id="JACTAG010000001">
    <property type="protein sequence ID" value="MBD3662838.1"/>
    <property type="molecule type" value="Genomic_DNA"/>
</dbReference>
<dbReference type="Pfam" id="PF00884">
    <property type="entry name" value="Sulfatase"/>
    <property type="match status" value="1"/>
</dbReference>
<feature type="domain" description="Sulfatase N-terminal" evidence="3">
    <location>
        <begin position="5"/>
        <end position="406"/>
    </location>
</feature>
<dbReference type="PANTHER" id="PTHR45953:SF1">
    <property type="entry name" value="IDURONATE 2-SULFATASE"/>
    <property type="match status" value="1"/>
</dbReference>
<gene>
    <name evidence="4" type="ORF">H9Q16_02790</name>
</gene>
<reference evidence="4" key="1">
    <citation type="submission" date="2020-08" db="EMBL/GenBank/DDBJ databases">
        <title>Sulfitobacter aestuariivivens sp. nov., isolated from a tidal flat.</title>
        <authorList>
            <person name="Park S."/>
            <person name="Yoon J.-H."/>
        </authorList>
    </citation>
    <scope>NUCLEOTIDE SEQUENCE</scope>
    <source>
        <strain evidence="4">TSTF-M16</strain>
    </source>
</reference>
<name>A0A927D0J7_9RHOB</name>
<dbReference type="Gene3D" id="3.40.720.10">
    <property type="entry name" value="Alkaline Phosphatase, subunit A"/>
    <property type="match status" value="1"/>
</dbReference>
<dbReference type="InterPro" id="IPR000917">
    <property type="entry name" value="Sulfatase_N"/>
</dbReference>
<dbReference type="AlphaFoldDB" id="A0A927D0J7"/>
<keyword evidence="5" id="KW-1185">Reference proteome</keyword>
<organism evidence="4 5">
    <name type="scientific">Sulfitobacter aestuariivivens</name>
    <dbReference type="NCBI Taxonomy" id="2766981"/>
    <lineage>
        <taxon>Bacteria</taxon>
        <taxon>Pseudomonadati</taxon>
        <taxon>Pseudomonadota</taxon>
        <taxon>Alphaproteobacteria</taxon>
        <taxon>Rhodobacterales</taxon>
        <taxon>Roseobacteraceae</taxon>
        <taxon>Sulfitobacter</taxon>
    </lineage>
</organism>
<dbReference type="PANTHER" id="PTHR45953">
    <property type="entry name" value="IDURONATE 2-SULFATASE"/>
    <property type="match status" value="1"/>
</dbReference>
<keyword evidence="1" id="KW-0479">Metal-binding</keyword>
<sequence length="520" mass="58571">MSKRPNFLFFITDQQRADWLGCYGHPVLKTPNIDAIAGQGTRFENFHTASPVCMPNRASLLTGRYPTLHGLRYNGCVLPETANTFVDVLAGAGYHTAAIGKSHLQPFTGMAPMGKTMDQIADMSEAWKLERPVDYEEEPAQYTQDDRYAIKTPYYGYQHVDMVTSHGDRCGGHYHQWFRQAAPNWKALHDPANQLPHTYSCPQAYRTPIPEDLYPTAYVRDRAIDYLTSREDEDAPFFAFVSFPDPHHPFNPPGKYWDMYSPEDFEVALPYEAHQNPTPPMQWLRKNWEEGGGQTTPQTAMMLDDHQIKEAMALTAGMMAFVDDAVGDVMAALESSGQRDNTVVCYNADHGDYMGDFNMMLKGALPFNGITRVPFIWSDPETAGGDTSDALCSTVDLSATILDRAGLAPFNGNQGQSFLQATRGGEGPRSEALIEYNDGGNRLGFESPARVRSLITDRWRYTVYRDQDWGELYDLKEDPRETHNLWQSADHGHIRAHLSERLTHHLIAQMDDSPQADRIA</sequence>
<dbReference type="GO" id="GO:0005737">
    <property type="term" value="C:cytoplasm"/>
    <property type="evidence" value="ECO:0007669"/>
    <property type="project" value="TreeGrafter"/>
</dbReference>
<evidence type="ECO:0000256" key="1">
    <source>
        <dbReference type="ARBA" id="ARBA00022723"/>
    </source>
</evidence>
<comment type="caution">
    <text evidence="4">The sequence shown here is derived from an EMBL/GenBank/DDBJ whole genome shotgun (WGS) entry which is preliminary data.</text>
</comment>
<keyword evidence="2 4" id="KW-0378">Hydrolase</keyword>
<dbReference type="SUPFAM" id="SSF53649">
    <property type="entry name" value="Alkaline phosphatase-like"/>
    <property type="match status" value="1"/>
</dbReference>